<feature type="domain" description="Alkylated DNA repair protein AlkB homologue 8 N-terminal" evidence="1">
    <location>
        <begin position="249"/>
        <end position="289"/>
    </location>
</feature>
<evidence type="ECO:0000313" key="2">
    <source>
        <dbReference type="EMBL" id="KAK0144375.1"/>
    </source>
</evidence>
<evidence type="ECO:0000313" key="3">
    <source>
        <dbReference type="Proteomes" id="UP001174136"/>
    </source>
</evidence>
<evidence type="ECO:0000259" key="1">
    <source>
        <dbReference type="Pfam" id="PF09004"/>
    </source>
</evidence>
<dbReference type="Pfam" id="PF09004">
    <property type="entry name" value="ALKBH8_N"/>
    <property type="match status" value="1"/>
</dbReference>
<protein>
    <recommendedName>
        <fullName evidence="1">Alkylated DNA repair protein AlkB homologue 8 N-terminal domain-containing protein</fullName>
    </recommendedName>
</protein>
<dbReference type="GO" id="GO:0016706">
    <property type="term" value="F:2-oxoglutarate-dependent dioxygenase activity"/>
    <property type="evidence" value="ECO:0007669"/>
    <property type="project" value="InterPro"/>
</dbReference>
<dbReference type="EMBL" id="JAOPHQ010003138">
    <property type="protein sequence ID" value="KAK0144375.1"/>
    <property type="molecule type" value="Genomic_DNA"/>
</dbReference>
<dbReference type="InterPro" id="IPR015095">
    <property type="entry name" value="AlkB_hom8_N"/>
</dbReference>
<organism evidence="2 3">
    <name type="scientific">Merluccius polli</name>
    <name type="common">Benguela hake</name>
    <name type="synonym">Merluccius cadenati</name>
    <dbReference type="NCBI Taxonomy" id="89951"/>
    <lineage>
        <taxon>Eukaryota</taxon>
        <taxon>Metazoa</taxon>
        <taxon>Chordata</taxon>
        <taxon>Craniata</taxon>
        <taxon>Vertebrata</taxon>
        <taxon>Euteleostomi</taxon>
        <taxon>Actinopterygii</taxon>
        <taxon>Neopterygii</taxon>
        <taxon>Teleostei</taxon>
        <taxon>Neoteleostei</taxon>
        <taxon>Acanthomorphata</taxon>
        <taxon>Zeiogadaria</taxon>
        <taxon>Gadariae</taxon>
        <taxon>Gadiformes</taxon>
        <taxon>Gadoidei</taxon>
        <taxon>Merlucciidae</taxon>
        <taxon>Merluccius</taxon>
    </lineage>
</organism>
<accession>A0AA47MQL4</accession>
<proteinExistence type="predicted"/>
<sequence>MFQLNTTMRTITGTIRSTPLPWPPVLSNIPPPHIRQEAVTHKMLLKVKDSPHLPIHADIYNPPTAQLPSRRPIWKNTPPADFTIQLAWKTEWESKEVPNKHLVLDPNLQSHLGVDNAIIFLLNQAYTHLDKAASMVRVMFFDFSCAFNTIRPALLREKLTAMQKYSEDSAIVGCISSGEKTEYRATVQNFVTWCELNHLQLNVTKTKELLVDLRRKKTQGTPISIQGAPVDIVDDYKYLGVYLNNKLDWTKNSEAVYRKGQSRLFLLRRLRSFNICGTMLRMFYESVVASAIYFAVRFEGSRWQQTGWINKLVRKASDVVGVQLDSLTVVLERRMLSKVQAILDNDSHPLHEVLDRLRSTFSQRLLAPRCSTERHRKSFLPVSISLYNSSLKISDTPNQVQ</sequence>
<dbReference type="AlphaFoldDB" id="A0AA47MQL4"/>
<comment type="caution">
    <text evidence="2">The sequence shown here is derived from an EMBL/GenBank/DDBJ whole genome shotgun (WGS) entry which is preliminary data.</text>
</comment>
<name>A0AA47MQL4_MERPO</name>
<dbReference type="GO" id="GO:0008168">
    <property type="term" value="F:methyltransferase activity"/>
    <property type="evidence" value="ECO:0007669"/>
    <property type="project" value="InterPro"/>
</dbReference>
<reference evidence="2" key="1">
    <citation type="journal article" date="2023" name="Front. Mar. Sci.">
        <title>A new Merluccius polli reference genome to investigate the effects of global change in West African waters.</title>
        <authorList>
            <person name="Mateo J.L."/>
            <person name="Blanco-Fernandez C."/>
            <person name="Garcia-Vazquez E."/>
            <person name="Machado-Schiaffino G."/>
        </authorList>
    </citation>
    <scope>NUCLEOTIDE SEQUENCE</scope>
    <source>
        <strain evidence="2">C29</strain>
        <tissue evidence="2">Fin</tissue>
    </source>
</reference>
<dbReference type="PANTHER" id="PTHR33332">
    <property type="entry name" value="REVERSE TRANSCRIPTASE DOMAIN-CONTAINING PROTEIN"/>
    <property type="match status" value="1"/>
</dbReference>
<dbReference type="Proteomes" id="UP001174136">
    <property type="component" value="Unassembled WGS sequence"/>
</dbReference>
<keyword evidence="3" id="KW-1185">Reference proteome</keyword>
<gene>
    <name evidence="2" type="ORF">N1851_017244</name>
</gene>